<evidence type="ECO:0000259" key="2">
    <source>
        <dbReference type="Pfam" id="PF00561"/>
    </source>
</evidence>
<gene>
    <name evidence="3" type="ORF">RB602_11075</name>
</gene>
<feature type="domain" description="AB hydrolase-1" evidence="2">
    <location>
        <begin position="42"/>
        <end position="287"/>
    </location>
</feature>
<dbReference type="Gene3D" id="3.40.50.1820">
    <property type="entry name" value="alpha/beta hydrolase"/>
    <property type="match status" value="1"/>
</dbReference>
<protein>
    <submittedName>
        <fullName evidence="3">Alpha/beta fold hydrolase</fullName>
    </submittedName>
</protein>
<sequence>MGESFTTSWQPAADSGITIRFIEANGLRFELAETGSADSEHLMLCLHGFPELNFSWRHQMPMLAEMGYRVWAPNMRGYGMSSKPEGVEPYRLDTLVQDVAALIDASGAKKVTLMAHDWGAIVAWHFAIKKIRPLERLIIMNVPHPLASRRELRHWHQIKKSWYIFFFQIPGLPEWGLSRNGAAKVRDVFYNMAIDKTHFSDDVLDVYARAAAKPGAATPMINYYRALMRYPDFREIGDGRVEIPTLMVWGEEDAAIDIRCTNDTDQWVPNLTLHRLPNVSHWVQQEAPDKVNAIVRDWLG</sequence>
<dbReference type="InterPro" id="IPR029058">
    <property type="entry name" value="AB_hydrolase_fold"/>
</dbReference>
<dbReference type="Pfam" id="PF00561">
    <property type="entry name" value="Abhydrolase_1"/>
    <property type="match status" value="1"/>
</dbReference>
<dbReference type="RefSeq" id="WP_317080633.1">
    <property type="nucleotide sequence ID" value="NZ_CP136594.1"/>
</dbReference>
<reference evidence="3 4" key="1">
    <citation type="submission" date="2023-10" db="EMBL/GenBank/DDBJ databases">
        <title>Complete genome sequence of a Sphingomonadaceae bacterium.</title>
        <authorList>
            <person name="Yan C."/>
        </authorList>
    </citation>
    <scope>NUCLEOTIDE SEQUENCE [LARGE SCALE GENOMIC DNA]</scope>
    <source>
        <strain evidence="3 4">SCSIO 66989</strain>
    </source>
</reference>
<name>A0AA97F5J3_9SPHN</name>
<dbReference type="EMBL" id="CP136594">
    <property type="protein sequence ID" value="WOE74386.1"/>
    <property type="molecule type" value="Genomic_DNA"/>
</dbReference>
<dbReference type="AlphaFoldDB" id="A0AA97F5J3"/>
<dbReference type="InterPro" id="IPR000639">
    <property type="entry name" value="Epox_hydrolase-like"/>
</dbReference>
<keyword evidence="4" id="KW-1185">Reference proteome</keyword>
<dbReference type="SUPFAM" id="SSF53474">
    <property type="entry name" value="alpha/beta-Hydrolases"/>
    <property type="match status" value="1"/>
</dbReference>
<organism evidence="3 4">
    <name type="scientific">Alterisphingorhabdus coralli</name>
    <dbReference type="NCBI Taxonomy" id="3071408"/>
    <lineage>
        <taxon>Bacteria</taxon>
        <taxon>Pseudomonadati</taxon>
        <taxon>Pseudomonadota</taxon>
        <taxon>Alphaproteobacteria</taxon>
        <taxon>Sphingomonadales</taxon>
        <taxon>Sphingomonadaceae</taxon>
        <taxon>Alterisphingorhabdus (ex Yan et al. 2024)</taxon>
    </lineage>
</organism>
<keyword evidence="1 3" id="KW-0378">Hydrolase</keyword>
<accession>A0AA97F5J3</accession>
<dbReference type="Proteomes" id="UP001302429">
    <property type="component" value="Chromosome"/>
</dbReference>
<evidence type="ECO:0000313" key="3">
    <source>
        <dbReference type="EMBL" id="WOE74386.1"/>
    </source>
</evidence>
<dbReference type="InterPro" id="IPR000073">
    <property type="entry name" value="AB_hydrolase_1"/>
</dbReference>
<evidence type="ECO:0000256" key="1">
    <source>
        <dbReference type="ARBA" id="ARBA00022801"/>
    </source>
</evidence>
<proteinExistence type="predicted"/>
<evidence type="ECO:0000313" key="4">
    <source>
        <dbReference type="Proteomes" id="UP001302429"/>
    </source>
</evidence>
<dbReference type="GO" id="GO:0016787">
    <property type="term" value="F:hydrolase activity"/>
    <property type="evidence" value="ECO:0007669"/>
    <property type="project" value="UniProtKB-KW"/>
</dbReference>
<dbReference type="KEGG" id="acoa:RB602_11075"/>
<dbReference type="PRINTS" id="PR00412">
    <property type="entry name" value="EPOXHYDRLASE"/>
</dbReference>
<dbReference type="PANTHER" id="PTHR43329">
    <property type="entry name" value="EPOXIDE HYDROLASE"/>
    <property type="match status" value="1"/>
</dbReference>